<feature type="domain" description="Polyphosphate kinase-2-related" evidence="1">
    <location>
        <begin position="11"/>
        <end position="235"/>
    </location>
</feature>
<feature type="domain" description="Polyphosphate kinase-2-related" evidence="1">
    <location>
        <begin position="267"/>
        <end position="488"/>
    </location>
</feature>
<dbReference type="Proteomes" id="UP000001880">
    <property type="component" value="Chromosome"/>
</dbReference>
<organism evidence="2 3">
    <name type="scientific">Haliangium ochraceum (strain DSM 14365 / JCM 11303 / SMP-2)</name>
    <dbReference type="NCBI Taxonomy" id="502025"/>
    <lineage>
        <taxon>Bacteria</taxon>
        <taxon>Pseudomonadati</taxon>
        <taxon>Myxococcota</taxon>
        <taxon>Polyangia</taxon>
        <taxon>Haliangiales</taxon>
        <taxon>Kofleriaceae</taxon>
        <taxon>Haliangium</taxon>
    </lineage>
</organism>
<keyword evidence="3" id="KW-1185">Reference proteome</keyword>
<dbReference type="RefSeq" id="WP_012827677.1">
    <property type="nucleotide sequence ID" value="NC_013440.1"/>
</dbReference>
<reference evidence="2 3" key="1">
    <citation type="journal article" date="2010" name="Stand. Genomic Sci.">
        <title>Complete genome sequence of Haliangium ochraceum type strain (SMP-2).</title>
        <authorList>
            <consortium name="US DOE Joint Genome Institute (JGI-PGF)"/>
            <person name="Ivanova N."/>
            <person name="Daum C."/>
            <person name="Lang E."/>
            <person name="Abt B."/>
            <person name="Kopitz M."/>
            <person name="Saunders E."/>
            <person name="Lapidus A."/>
            <person name="Lucas S."/>
            <person name="Glavina Del Rio T."/>
            <person name="Nolan M."/>
            <person name="Tice H."/>
            <person name="Copeland A."/>
            <person name="Cheng J.F."/>
            <person name="Chen F."/>
            <person name="Bruce D."/>
            <person name="Goodwin L."/>
            <person name="Pitluck S."/>
            <person name="Mavromatis K."/>
            <person name="Pati A."/>
            <person name="Mikhailova N."/>
            <person name="Chen A."/>
            <person name="Palaniappan K."/>
            <person name="Land M."/>
            <person name="Hauser L."/>
            <person name="Chang Y.J."/>
            <person name="Jeffries C.D."/>
            <person name="Detter J.C."/>
            <person name="Brettin T."/>
            <person name="Rohde M."/>
            <person name="Goker M."/>
            <person name="Bristow J."/>
            <person name="Markowitz V."/>
            <person name="Eisen J.A."/>
            <person name="Hugenholtz P."/>
            <person name="Kyrpides N.C."/>
            <person name="Klenk H.P."/>
        </authorList>
    </citation>
    <scope>NUCLEOTIDE SEQUENCE [LARGE SCALE GENOMIC DNA]</scope>
    <source>
        <strain evidence="3">DSM 14365 / CIP 107738 / JCM 11303 / AJ 13395 / SMP-2</strain>
    </source>
</reference>
<evidence type="ECO:0000259" key="1">
    <source>
        <dbReference type="Pfam" id="PF03976"/>
    </source>
</evidence>
<evidence type="ECO:0000313" key="2">
    <source>
        <dbReference type="EMBL" id="ACY15069.1"/>
    </source>
</evidence>
<dbReference type="InterPro" id="IPR022489">
    <property type="entry name" value="PolyP_AMP_Tfrase"/>
</dbReference>
<dbReference type="OrthoDB" id="9775224at2"/>
<dbReference type="Pfam" id="PF03976">
    <property type="entry name" value="PPK2"/>
    <property type="match status" value="2"/>
</dbReference>
<dbReference type="GO" id="GO:0043751">
    <property type="term" value="F:polyphosphate:AMP phosphotransferase activity"/>
    <property type="evidence" value="ECO:0007669"/>
    <property type="project" value="InterPro"/>
</dbReference>
<dbReference type="KEGG" id="hoh:Hoch_2533"/>
<dbReference type="EMBL" id="CP001804">
    <property type="protein sequence ID" value="ACY15069.1"/>
    <property type="molecule type" value="Genomic_DNA"/>
</dbReference>
<dbReference type="HOGENOM" id="CLU_033786_0_2_7"/>
<dbReference type="eggNOG" id="COG2326">
    <property type="taxonomic scope" value="Bacteria"/>
</dbReference>
<dbReference type="STRING" id="502025.Hoch_2533"/>
<protein>
    <recommendedName>
        <fullName evidence="1">Polyphosphate kinase-2-related domain-containing protein</fullName>
    </recommendedName>
</protein>
<dbReference type="Gene3D" id="3.40.50.300">
    <property type="entry name" value="P-loop containing nucleotide triphosphate hydrolases"/>
    <property type="match status" value="2"/>
</dbReference>
<dbReference type="PANTHER" id="PTHR34383">
    <property type="entry name" value="POLYPHOSPHATE:AMP PHOSPHOTRANSFERASE-RELATED"/>
    <property type="match status" value="1"/>
</dbReference>
<gene>
    <name evidence="2" type="ordered locus">Hoch_2533</name>
</gene>
<sequence length="491" mass="57180">MFESAELTHELSKSEREAQEPELRLRLLEAQQALREAEVPVLLVIAGVEGAGKGDTVNLLHAWMDPRHLKTYASHGPTEAERAQPPFWRFWMSLPRKGQICLYFDSWYSDTMQRAAQGELEGAELASALTRINTFERELSDDGALIIKLWFHLGKKQQRQRFEALESKKSTRWRVTKRDWALAEAYDDLRPIWERTLHTTSTGVVPWTIIPGADPDYREVTAARHVAERIADHLEKRAQRAELAALKPALIAKTTTILDKLDLEAALDKQSYEHKLAKWQGRLNRLSRKAQKHGVAAIALFEGWDAAGKGGAIRRITRACDARYYRVIRIGAPTEEERDYPYLWRFWRHLPRPGSLTIFDRSWYGRLLVERVEGFARPDEWMRAYHEIGNFEERLTANGIALAKFWLHISPEEQLRRFEAREQQPWKRYKITDEDYRNRDKWSDYESAADDMIERTSTAFAPWTLVEANDKRYARIQVLKALCERLEEALP</sequence>
<proteinExistence type="predicted"/>
<accession>D0LKM1</accession>
<dbReference type="NCBIfam" id="TIGR03708">
    <property type="entry name" value="poly_P_AMP_trns"/>
    <property type="match status" value="1"/>
</dbReference>
<dbReference type="GO" id="GO:0006797">
    <property type="term" value="P:polyphosphate metabolic process"/>
    <property type="evidence" value="ECO:0007669"/>
    <property type="project" value="InterPro"/>
</dbReference>
<dbReference type="AlphaFoldDB" id="D0LKM1"/>
<dbReference type="PANTHER" id="PTHR34383:SF3">
    <property type="entry name" value="POLYPHOSPHATE:AMP PHOSPHOTRANSFERASE"/>
    <property type="match status" value="1"/>
</dbReference>
<name>D0LKM1_HALO1</name>
<evidence type="ECO:0000313" key="3">
    <source>
        <dbReference type="Proteomes" id="UP000001880"/>
    </source>
</evidence>
<dbReference type="SUPFAM" id="SSF52540">
    <property type="entry name" value="P-loop containing nucleoside triphosphate hydrolases"/>
    <property type="match status" value="2"/>
</dbReference>
<dbReference type="InterPro" id="IPR022488">
    <property type="entry name" value="PPK2-related"/>
</dbReference>
<dbReference type="InterPro" id="IPR027417">
    <property type="entry name" value="P-loop_NTPase"/>
</dbReference>